<evidence type="ECO:0000313" key="2">
    <source>
        <dbReference type="EMBL" id="KAF9502797.1"/>
    </source>
</evidence>
<dbReference type="AlphaFoldDB" id="A0A9P6AAR5"/>
<name>A0A9P6AAR5_9AGAM</name>
<organism evidence="2 3">
    <name type="scientific">Hydnum rufescens UP504</name>
    <dbReference type="NCBI Taxonomy" id="1448309"/>
    <lineage>
        <taxon>Eukaryota</taxon>
        <taxon>Fungi</taxon>
        <taxon>Dikarya</taxon>
        <taxon>Basidiomycota</taxon>
        <taxon>Agaricomycotina</taxon>
        <taxon>Agaricomycetes</taxon>
        <taxon>Cantharellales</taxon>
        <taxon>Hydnaceae</taxon>
        <taxon>Hydnum</taxon>
    </lineage>
</organism>
<protein>
    <submittedName>
        <fullName evidence="2">Uncharacterized protein</fullName>
    </submittedName>
</protein>
<evidence type="ECO:0000313" key="3">
    <source>
        <dbReference type="Proteomes" id="UP000886523"/>
    </source>
</evidence>
<feature type="compositionally biased region" description="Low complexity" evidence="1">
    <location>
        <begin position="93"/>
        <end position="103"/>
    </location>
</feature>
<evidence type="ECO:0000256" key="1">
    <source>
        <dbReference type="SAM" id="MobiDB-lite"/>
    </source>
</evidence>
<sequence>MGGLGLLEDMSGIIVFMNNEPTGGHTLTNTGPKLRGVCSILIGVRGVGVKVTTMYFRAVMSKTSVCSRRPYSSSHFLYSHGVVSDMRQFPMTGTCSKTGTKTGKPADPDNRAESIIPKPVSVTVRAKCTEAGKKAAVTRHANQACKATEAAEAPHANMTSDGTLHNRDGSEAHKTIQQSNEDPHDVSSGRSIGGSVAHDSLQEQEKSYADEDAKIAASLGQLLLTLEGLFLRFSNIPLKGFLIAGQYLLW</sequence>
<comment type="caution">
    <text evidence="2">The sequence shown here is derived from an EMBL/GenBank/DDBJ whole genome shotgun (WGS) entry which is preliminary data.</text>
</comment>
<reference evidence="2" key="1">
    <citation type="journal article" date="2020" name="Nat. Commun.">
        <title>Large-scale genome sequencing of mycorrhizal fungi provides insights into the early evolution of symbiotic traits.</title>
        <authorList>
            <person name="Miyauchi S."/>
            <person name="Kiss E."/>
            <person name="Kuo A."/>
            <person name="Drula E."/>
            <person name="Kohler A."/>
            <person name="Sanchez-Garcia M."/>
            <person name="Morin E."/>
            <person name="Andreopoulos B."/>
            <person name="Barry K.W."/>
            <person name="Bonito G."/>
            <person name="Buee M."/>
            <person name="Carver A."/>
            <person name="Chen C."/>
            <person name="Cichocki N."/>
            <person name="Clum A."/>
            <person name="Culley D."/>
            <person name="Crous P.W."/>
            <person name="Fauchery L."/>
            <person name="Girlanda M."/>
            <person name="Hayes R.D."/>
            <person name="Keri Z."/>
            <person name="LaButti K."/>
            <person name="Lipzen A."/>
            <person name="Lombard V."/>
            <person name="Magnuson J."/>
            <person name="Maillard F."/>
            <person name="Murat C."/>
            <person name="Nolan M."/>
            <person name="Ohm R.A."/>
            <person name="Pangilinan J."/>
            <person name="Pereira M.F."/>
            <person name="Perotto S."/>
            <person name="Peter M."/>
            <person name="Pfister S."/>
            <person name="Riley R."/>
            <person name="Sitrit Y."/>
            <person name="Stielow J.B."/>
            <person name="Szollosi G."/>
            <person name="Zifcakova L."/>
            <person name="Stursova M."/>
            <person name="Spatafora J.W."/>
            <person name="Tedersoo L."/>
            <person name="Vaario L.M."/>
            <person name="Yamada A."/>
            <person name="Yan M."/>
            <person name="Wang P."/>
            <person name="Xu J."/>
            <person name="Bruns T."/>
            <person name="Baldrian P."/>
            <person name="Vilgalys R."/>
            <person name="Dunand C."/>
            <person name="Henrissat B."/>
            <person name="Grigoriev I.V."/>
            <person name="Hibbett D."/>
            <person name="Nagy L.G."/>
            <person name="Martin F.M."/>
        </authorList>
    </citation>
    <scope>NUCLEOTIDE SEQUENCE</scope>
    <source>
        <strain evidence="2">UP504</strain>
    </source>
</reference>
<feature type="compositionally biased region" description="Basic and acidic residues" evidence="1">
    <location>
        <begin position="164"/>
        <end position="174"/>
    </location>
</feature>
<proteinExistence type="predicted"/>
<accession>A0A9P6AAR5</accession>
<keyword evidence="3" id="KW-1185">Reference proteome</keyword>
<dbReference type="EMBL" id="MU129609">
    <property type="protein sequence ID" value="KAF9502797.1"/>
    <property type="molecule type" value="Genomic_DNA"/>
</dbReference>
<gene>
    <name evidence="2" type="ORF">BS47DRAFT_1370008</name>
</gene>
<feature type="region of interest" description="Disordered" evidence="1">
    <location>
        <begin position="93"/>
        <end position="113"/>
    </location>
</feature>
<feature type="region of interest" description="Disordered" evidence="1">
    <location>
        <begin position="146"/>
        <end position="195"/>
    </location>
</feature>
<dbReference type="Proteomes" id="UP000886523">
    <property type="component" value="Unassembled WGS sequence"/>
</dbReference>